<name>A0A326UC67_THEHA</name>
<evidence type="ECO:0000313" key="2">
    <source>
        <dbReference type="Proteomes" id="UP000248806"/>
    </source>
</evidence>
<dbReference type="EMBL" id="QKUF01000030">
    <property type="protein sequence ID" value="PZW22871.1"/>
    <property type="molecule type" value="Genomic_DNA"/>
</dbReference>
<reference evidence="1 2" key="1">
    <citation type="submission" date="2018-06" db="EMBL/GenBank/DDBJ databases">
        <title>Genomic Encyclopedia of Archaeal and Bacterial Type Strains, Phase II (KMG-II): from individual species to whole genera.</title>
        <authorList>
            <person name="Goeker M."/>
        </authorList>
    </citation>
    <scope>NUCLEOTIDE SEQUENCE [LARGE SCALE GENOMIC DNA]</scope>
    <source>
        <strain evidence="1 2">ATCC BAA-1881</strain>
    </source>
</reference>
<proteinExistence type="predicted"/>
<dbReference type="AlphaFoldDB" id="A0A326UC67"/>
<protein>
    <submittedName>
        <fullName evidence="1">Uncharacterized protein</fullName>
    </submittedName>
</protein>
<accession>A0A326UC67</accession>
<organism evidence="1 2">
    <name type="scientific">Thermosporothrix hazakensis</name>
    <dbReference type="NCBI Taxonomy" id="644383"/>
    <lineage>
        <taxon>Bacteria</taxon>
        <taxon>Bacillati</taxon>
        <taxon>Chloroflexota</taxon>
        <taxon>Ktedonobacteria</taxon>
        <taxon>Ktedonobacterales</taxon>
        <taxon>Thermosporotrichaceae</taxon>
        <taxon>Thermosporothrix</taxon>
    </lineage>
</organism>
<comment type="caution">
    <text evidence="1">The sequence shown here is derived from an EMBL/GenBank/DDBJ whole genome shotgun (WGS) entry which is preliminary data.</text>
</comment>
<keyword evidence="2" id="KW-1185">Reference proteome</keyword>
<gene>
    <name evidence="1" type="ORF">EI42_05322</name>
</gene>
<dbReference type="Proteomes" id="UP000248806">
    <property type="component" value="Unassembled WGS sequence"/>
</dbReference>
<sequence>MWIVGKVIRGVRPWRDILILPAVSNRDAFGGDSYLFKTYHHGVRVQHARSREALVFGEAALATSL</sequence>
<evidence type="ECO:0000313" key="1">
    <source>
        <dbReference type="EMBL" id="PZW22871.1"/>
    </source>
</evidence>